<evidence type="ECO:0000313" key="3">
    <source>
        <dbReference type="Proteomes" id="UP001439008"/>
    </source>
</evidence>
<feature type="coiled-coil region" evidence="1">
    <location>
        <begin position="344"/>
        <end position="371"/>
    </location>
</feature>
<comment type="caution">
    <text evidence="2">The sequence shown here is derived from an EMBL/GenBank/DDBJ whole genome shotgun (WGS) entry which is preliminary data.</text>
</comment>
<evidence type="ECO:0000313" key="2">
    <source>
        <dbReference type="EMBL" id="MES1918178.1"/>
    </source>
</evidence>
<name>A0ABV2AER3_9EUKA</name>
<dbReference type="EMBL" id="JBDODL010000024">
    <property type="protein sequence ID" value="MES1918178.1"/>
    <property type="molecule type" value="Genomic_DNA"/>
</dbReference>
<reference evidence="2 3" key="1">
    <citation type="journal article" date="2024" name="BMC Biol.">
        <title>Comparative genomics of Ascetosporea gives new insight into the evolutionary basis for animal parasitism in Rhizaria.</title>
        <authorList>
            <person name="Hiltunen Thoren M."/>
            <person name="Onut-Brannstrom I."/>
            <person name="Alfjorden A."/>
            <person name="Peckova H."/>
            <person name="Swords F."/>
            <person name="Hooper C."/>
            <person name="Holzer A.S."/>
            <person name="Bass D."/>
            <person name="Burki F."/>
        </authorList>
    </citation>
    <scope>NUCLEOTIDE SEQUENCE [LARGE SCALE GENOMIC DNA]</scope>
    <source>
        <strain evidence="2">20-A016</strain>
    </source>
</reference>
<dbReference type="Proteomes" id="UP001439008">
    <property type="component" value="Unassembled WGS sequence"/>
</dbReference>
<proteinExistence type="predicted"/>
<keyword evidence="1" id="KW-0175">Coiled coil</keyword>
<sequence>MGNHSSVIENTINYHYTQNDLYKALSISENELFEDFENLPTLLEKFYNEGVINTSKTIKTYEKNISISNKIKSILLVFSSFHIKNSNSSFNGKIDSEKVEFCSNETLDEFSRKYIWQTRKQLSANAKSIDPYNFWLNSKLQILERSVLAYFVARKKFKKEKSEKEILKEKTDFVDQIFDVKSEDFDKKFYRSVIKMASDLPEINGKIGLIAPKKSEEDLNEQNLQDSLRTGLSLNRPQTRRLVEELERTNTQNTSLTQQFLALQRAVQHQRNNINNDTSANAANNSNNEGTTLHRNSIEAMISRMSRLVRLNDNELVRFFRNDIPIQIRTNSNFFEKDVRFECLEMLKMTLKQVEKDNDEILKNIARFETIGKTKPATKLLRYLQKDFLRKISSATDSDKNILIKYFPIYCKTILNMSTKVLDTEVLYFQRHQSQKRLRSYKRRPLQTILDKSIVKMILPLLLLAIFVSLKSKLFYEMAGLIKSLKKFSDNKILKNRRIGL</sequence>
<evidence type="ECO:0000256" key="1">
    <source>
        <dbReference type="SAM" id="Coils"/>
    </source>
</evidence>
<protein>
    <submittedName>
        <fullName evidence="2">Uncharacterized protein</fullName>
    </submittedName>
</protein>
<keyword evidence="3" id="KW-1185">Reference proteome</keyword>
<gene>
    <name evidence="2" type="ORF">MHBO_000189</name>
</gene>
<organism evidence="2 3">
    <name type="scientific">Bonamia ostreae</name>
    <dbReference type="NCBI Taxonomy" id="126728"/>
    <lineage>
        <taxon>Eukaryota</taxon>
        <taxon>Sar</taxon>
        <taxon>Rhizaria</taxon>
        <taxon>Endomyxa</taxon>
        <taxon>Ascetosporea</taxon>
        <taxon>Haplosporida</taxon>
        <taxon>Bonamia</taxon>
    </lineage>
</organism>
<accession>A0ABV2AER3</accession>